<proteinExistence type="predicted"/>
<dbReference type="Gene3D" id="1.10.606.10">
    <property type="entry name" value="Vanadium-containing Chloroperoxidase, domain 2"/>
    <property type="match status" value="1"/>
</dbReference>
<sequence>MKKGEALGPQTPAERRNEAFERRVCAARAQQAEVHPVHMNNGDDEKYADRRASFTKGMLHDPETGLADRAAYESLLNALKSGVPEAFDRIRLSGDRKLVNPQAGLAFEVAGGDNHAFTVPPAPKFNSQEEAAEIVENYWMALLRDVPFDEYAITGGAKDAAEELTDFGSEFKGAKDDSTLRVTPKTLFRGLTPGDKVGPYISQFLMLPVPFGAQGYNQQMLTPKPKIDFVTDWNEYIVVQNGAERGFKLDKDNSDKSDFDPCPVYIRNGRDLSQWVHIDVLFQAYFNAMLILLQGPNHPTPVLGGLRAPKNPGNPYLRNATQDAFGTFGDPYIAATLCEVATRALRAVWFQKWNVHRRLRPEVFAARIHANHVCHTDFDVWESLKPDSTCKQPVLDHVFEHNKQQNTRTGKSTDGTYLLPLAFPEGSPTHPAYGAGHATVAGACVTLLKAFFDENQPISKPVKVSQDGQTLEDYTGEDKDKLTIGGELNKLASNIAIGRNIAGVHWRSDGTESLFLGEQVAISLLRDHRPTFNERFGGYEFTTFAGRKISV</sequence>
<evidence type="ECO:0000313" key="2">
    <source>
        <dbReference type="Proteomes" id="UP000636505"/>
    </source>
</evidence>
<dbReference type="InterPro" id="IPR016119">
    <property type="entry name" value="Br/Cl_peroxidase_C"/>
</dbReference>
<name>A0A8J7A5I2_9CYAN</name>
<dbReference type="PANTHER" id="PTHR34599">
    <property type="entry name" value="PEROXIDASE-RELATED"/>
    <property type="match status" value="1"/>
</dbReference>
<gene>
    <name evidence="1" type="ORF">IQ241_05745</name>
</gene>
<organism evidence="1 2">
    <name type="scientific">Vasconcelosia minhoensis LEGE 07310</name>
    <dbReference type="NCBI Taxonomy" id="915328"/>
    <lineage>
        <taxon>Bacteria</taxon>
        <taxon>Bacillati</taxon>
        <taxon>Cyanobacteriota</taxon>
        <taxon>Cyanophyceae</taxon>
        <taxon>Nodosilineales</taxon>
        <taxon>Cymatolegaceae</taxon>
        <taxon>Vasconcelosia</taxon>
        <taxon>Vasconcelosia minhoensis</taxon>
    </lineage>
</organism>
<protein>
    <submittedName>
        <fullName evidence="1">Phosphoesterase</fullName>
    </submittedName>
</protein>
<dbReference type="CDD" id="cd03398">
    <property type="entry name" value="PAP2_haloperoxidase"/>
    <property type="match status" value="1"/>
</dbReference>
<dbReference type="SUPFAM" id="SSF48317">
    <property type="entry name" value="Acid phosphatase/Vanadium-dependent haloperoxidase"/>
    <property type="match status" value="1"/>
</dbReference>
<dbReference type="RefSeq" id="WP_193905463.1">
    <property type="nucleotide sequence ID" value="NZ_JADEXG010000009.1"/>
</dbReference>
<accession>A0A8J7A5I2</accession>
<reference evidence="1" key="1">
    <citation type="submission" date="2020-10" db="EMBL/GenBank/DDBJ databases">
        <authorList>
            <person name="Castelo-Branco R."/>
            <person name="Eusebio N."/>
            <person name="Adriana R."/>
            <person name="Vieira A."/>
            <person name="Brugerolle De Fraissinette N."/>
            <person name="Rezende De Castro R."/>
            <person name="Schneider M.P."/>
            <person name="Vasconcelos V."/>
            <person name="Leao P.N."/>
        </authorList>
    </citation>
    <scope>NUCLEOTIDE SEQUENCE</scope>
    <source>
        <strain evidence="1">LEGE 07310</strain>
    </source>
</reference>
<evidence type="ECO:0000313" key="1">
    <source>
        <dbReference type="EMBL" id="MBE9076802.1"/>
    </source>
</evidence>
<dbReference type="GO" id="GO:0004601">
    <property type="term" value="F:peroxidase activity"/>
    <property type="evidence" value="ECO:0007669"/>
    <property type="project" value="InterPro"/>
</dbReference>
<dbReference type="EMBL" id="JADEXG010000009">
    <property type="protein sequence ID" value="MBE9076802.1"/>
    <property type="molecule type" value="Genomic_DNA"/>
</dbReference>
<dbReference type="AlphaFoldDB" id="A0A8J7A5I2"/>
<comment type="caution">
    <text evidence="1">The sequence shown here is derived from an EMBL/GenBank/DDBJ whole genome shotgun (WGS) entry which is preliminary data.</text>
</comment>
<dbReference type="PANTHER" id="PTHR34599:SF1">
    <property type="entry name" value="PHOSPHATIDIC ACID PHOSPHATASE TYPE 2_HALOPEROXIDASE DOMAIN-CONTAINING PROTEIN"/>
    <property type="match status" value="1"/>
</dbReference>
<dbReference type="InterPro" id="IPR036938">
    <property type="entry name" value="PAP2/HPO_sf"/>
</dbReference>
<dbReference type="Proteomes" id="UP000636505">
    <property type="component" value="Unassembled WGS sequence"/>
</dbReference>
<keyword evidence="2" id="KW-1185">Reference proteome</keyword>
<dbReference type="InterPro" id="IPR052559">
    <property type="entry name" value="V-haloperoxidase"/>
</dbReference>